<accession>A0ABT9PE50</accession>
<evidence type="ECO:0008006" key="4">
    <source>
        <dbReference type="Google" id="ProtNLM"/>
    </source>
</evidence>
<keyword evidence="1" id="KW-0472">Membrane</keyword>
<dbReference type="InterPro" id="IPR017853">
    <property type="entry name" value="GH"/>
</dbReference>
<keyword evidence="1" id="KW-0812">Transmembrane</keyword>
<evidence type="ECO:0000256" key="1">
    <source>
        <dbReference type="SAM" id="Phobius"/>
    </source>
</evidence>
<dbReference type="SUPFAM" id="SSF51445">
    <property type="entry name" value="(Trans)glycosidases"/>
    <property type="match status" value="1"/>
</dbReference>
<keyword evidence="1" id="KW-1133">Transmembrane helix</keyword>
<keyword evidence="3" id="KW-1185">Reference proteome</keyword>
<dbReference type="EMBL" id="JAUSQZ010000001">
    <property type="protein sequence ID" value="MDP9830747.1"/>
    <property type="molecule type" value="Genomic_DNA"/>
</dbReference>
<reference evidence="2 3" key="1">
    <citation type="submission" date="2023-07" db="EMBL/GenBank/DDBJ databases">
        <title>Sequencing the genomes of 1000 actinobacteria strains.</title>
        <authorList>
            <person name="Klenk H.-P."/>
        </authorList>
    </citation>
    <scope>NUCLEOTIDE SEQUENCE [LARGE SCALE GENOMIC DNA]</scope>
    <source>
        <strain evidence="2 3">DSM 44388</strain>
    </source>
</reference>
<dbReference type="Proteomes" id="UP001235712">
    <property type="component" value="Unassembled WGS sequence"/>
</dbReference>
<gene>
    <name evidence="2" type="ORF">J2S57_006496</name>
</gene>
<proteinExistence type="predicted"/>
<evidence type="ECO:0000313" key="3">
    <source>
        <dbReference type="Proteomes" id="UP001235712"/>
    </source>
</evidence>
<organism evidence="2 3">
    <name type="scientific">Kineosporia succinea</name>
    <dbReference type="NCBI Taxonomy" id="84632"/>
    <lineage>
        <taxon>Bacteria</taxon>
        <taxon>Bacillati</taxon>
        <taxon>Actinomycetota</taxon>
        <taxon>Actinomycetes</taxon>
        <taxon>Kineosporiales</taxon>
        <taxon>Kineosporiaceae</taxon>
        <taxon>Kineosporia</taxon>
    </lineage>
</organism>
<dbReference type="Gene3D" id="3.20.20.80">
    <property type="entry name" value="Glycosidases"/>
    <property type="match status" value="1"/>
</dbReference>
<dbReference type="RefSeq" id="WP_307249855.1">
    <property type="nucleotide sequence ID" value="NZ_JAUSQZ010000001.1"/>
</dbReference>
<comment type="caution">
    <text evidence="2">The sequence shown here is derived from an EMBL/GenBank/DDBJ whole genome shotgun (WGS) entry which is preliminary data.</text>
</comment>
<protein>
    <recommendedName>
        <fullName evidence="4">Glycosyl hydrolase family 18 (Putative chitinase)</fullName>
    </recommendedName>
</protein>
<name>A0ABT9PE50_9ACTN</name>
<sequence length="339" mass="36650">MSDENPAPPPKKRRRRVLWVVGGLPAVVLLIVTGTVGTFMAYGSGTIDRTVRSTGNDAYWLGHAWVDGRRTQADVDALAAQLEGTGIRDLYVHAGPYADDGTLDAAKRPKASWFIEAVHTAIPGVRVQAWLGNKLGDDRLDLSSEQSRANVLAGVDSVLAGGFDGVHFDFEPSKDGNEDVLRVFEATHAKTQAAGRLLSVATPPVDPLPGAHLLAGLVPTQSQWSTGYLRRVAQTVDQIAIMSYDTALPSERAYRGYVRRQTEVALDVVPPDVTLIIGAPAYHDRKLVRYDFAETVAAAIGGVQLARPDRPVGVALYVDFDATTGDWDAFRRDWSPGQP</sequence>
<feature type="transmembrane region" description="Helical" evidence="1">
    <location>
        <begin position="17"/>
        <end position="42"/>
    </location>
</feature>
<evidence type="ECO:0000313" key="2">
    <source>
        <dbReference type="EMBL" id="MDP9830747.1"/>
    </source>
</evidence>